<dbReference type="InterPro" id="IPR036397">
    <property type="entry name" value="RNaseH_sf"/>
</dbReference>
<dbReference type="CDD" id="cd06222">
    <property type="entry name" value="RNase_H_like"/>
    <property type="match status" value="1"/>
</dbReference>
<sequence>MPMVREANVEILSPSTPLPWPRPPTDCAALSVDGAFMQEDGSAAAGMILRRYDGSVIFAAYRCIFNCNDALKAVLHAIMQGMALALQHCSLPIVVQSNSSVALAAMTGESLSRSAYEHLVAEIRHHMEAREFVPSKIKCEQNMVAHRLTLYSRTEFTTIVWLGRSPSCIEELVPLDCNPIHME</sequence>
<evidence type="ECO:0000313" key="2">
    <source>
        <dbReference type="EnsemblPlants" id="HORVU.MOREX.r3.1HG0022540.1.CDS1"/>
    </source>
</evidence>
<reference evidence="2" key="3">
    <citation type="submission" date="2022-01" db="UniProtKB">
        <authorList>
            <consortium name="EnsemblPlants"/>
        </authorList>
    </citation>
    <scope>IDENTIFICATION</scope>
    <source>
        <strain evidence="2">subsp. vulgare</strain>
    </source>
</reference>
<reference evidence="3" key="1">
    <citation type="journal article" date="2012" name="Nature">
        <title>A physical, genetic and functional sequence assembly of the barley genome.</title>
        <authorList>
            <consortium name="The International Barley Genome Sequencing Consortium"/>
            <person name="Mayer K.F."/>
            <person name="Waugh R."/>
            <person name="Brown J.W."/>
            <person name="Schulman A."/>
            <person name="Langridge P."/>
            <person name="Platzer M."/>
            <person name="Fincher G.B."/>
            <person name="Muehlbauer G.J."/>
            <person name="Sato K."/>
            <person name="Close T.J."/>
            <person name="Wise R.P."/>
            <person name="Stein N."/>
        </authorList>
    </citation>
    <scope>NUCLEOTIDE SEQUENCE [LARGE SCALE GENOMIC DNA]</scope>
    <source>
        <strain evidence="3">cv. Morex</strain>
    </source>
</reference>
<dbReference type="EnsemblPlants" id="HORVU.MOREX.r3.1HG0022540.1">
    <property type="protein sequence ID" value="HORVU.MOREX.r3.1HG0022540.1.CDS1"/>
    <property type="gene ID" value="HORVU.MOREX.r3.1HG0022540"/>
</dbReference>
<name>A0A8I6WFJ4_HORVV</name>
<dbReference type="GO" id="GO:0004523">
    <property type="term" value="F:RNA-DNA hybrid ribonuclease activity"/>
    <property type="evidence" value="ECO:0007669"/>
    <property type="project" value="InterPro"/>
</dbReference>
<dbReference type="InterPro" id="IPR012337">
    <property type="entry name" value="RNaseH-like_sf"/>
</dbReference>
<feature type="domain" description="RNase H type-1" evidence="1">
    <location>
        <begin position="32"/>
        <end position="148"/>
    </location>
</feature>
<evidence type="ECO:0000259" key="1">
    <source>
        <dbReference type="Pfam" id="PF13456"/>
    </source>
</evidence>
<evidence type="ECO:0000313" key="3">
    <source>
        <dbReference type="Proteomes" id="UP000011116"/>
    </source>
</evidence>
<dbReference type="Gramene" id="HORVU.MOREX.r2.1HG0017890.1">
    <property type="protein sequence ID" value="HORVU.MOREX.r2.1HG0017890.1.CDS.1"/>
    <property type="gene ID" value="HORVU.MOREX.r2.1HG0017890"/>
</dbReference>
<reference evidence="2" key="2">
    <citation type="submission" date="2020-10" db="EMBL/GenBank/DDBJ databases">
        <authorList>
            <person name="Scholz U."/>
            <person name="Mascher M."/>
            <person name="Fiebig A."/>
        </authorList>
    </citation>
    <scope>NUCLEOTIDE SEQUENCE [LARGE SCALE GENOMIC DNA]</scope>
    <source>
        <strain evidence="2">cv. Morex</strain>
    </source>
</reference>
<dbReference type="InterPro" id="IPR053151">
    <property type="entry name" value="RNase_H-like"/>
</dbReference>
<dbReference type="InterPro" id="IPR044730">
    <property type="entry name" value="RNase_H-like_dom_plant"/>
</dbReference>
<dbReference type="SUPFAM" id="SSF53098">
    <property type="entry name" value="Ribonuclease H-like"/>
    <property type="match status" value="1"/>
</dbReference>
<keyword evidence="3" id="KW-1185">Reference proteome</keyword>
<dbReference type="PANTHER" id="PTHR47723:SF24">
    <property type="entry name" value="RNASE H TYPE-1 DOMAIN-CONTAINING PROTEIN"/>
    <property type="match status" value="1"/>
</dbReference>
<dbReference type="SMR" id="A0A8I6WFJ4"/>
<dbReference type="Gramene" id="HORVU.MOREX.r3.1HG0022540.1">
    <property type="protein sequence ID" value="HORVU.MOREX.r3.1HG0022540.1.CDS1"/>
    <property type="gene ID" value="HORVU.MOREX.r3.1HG0022540"/>
</dbReference>
<accession>A0A8I6WFJ4</accession>
<dbReference type="PANTHER" id="PTHR47723">
    <property type="entry name" value="OS05G0353850 PROTEIN"/>
    <property type="match status" value="1"/>
</dbReference>
<dbReference type="Gene3D" id="3.30.420.10">
    <property type="entry name" value="Ribonuclease H-like superfamily/Ribonuclease H"/>
    <property type="match status" value="1"/>
</dbReference>
<dbReference type="GO" id="GO:0003676">
    <property type="term" value="F:nucleic acid binding"/>
    <property type="evidence" value="ECO:0007669"/>
    <property type="project" value="InterPro"/>
</dbReference>
<protein>
    <recommendedName>
        <fullName evidence="1">RNase H type-1 domain-containing protein</fullName>
    </recommendedName>
</protein>
<dbReference type="InterPro" id="IPR002156">
    <property type="entry name" value="RNaseH_domain"/>
</dbReference>
<dbReference type="Pfam" id="PF13456">
    <property type="entry name" value="RVT_3"/>
    <property type="match status" value="1"/>
</dbReference>
<dbReference type="AlphaFoldDB" id="A0A8I6WFJ4"/>
<proteinExistence type="predicted"/>
<dbReference type="Proteomes" id="UP000011116">
    <property type="component" value="Chromosome 1H"/>
</dbReference>
<organism evidence="2 3">
    <name type="scientific">Hordeum vulgare subsp. vulgare</name>
    <name type="common">Domesticated barley</name>
    <dbReference type="NCBI Taxonomy" id="112509"/>
    <lineage>
        <taxon>Eukaryota</taxon>
        <taxon>Viridiplantae</taxon>
        <taxon>Streptophyta</taxon>
        <taxon>Embryophyta</taxon>
        <taxon>Tracheophyta</taxon>
        <taxon>Spermatophyta</taxon>
        <taxon>Magnoliopsida</taxon>
        <taxon>Liliopsida</taxon>
        <taxon>Poales</taxon>
        <taxon>Poaceae</taxon>
        <taxon>BOP clade</taxon>
        <taxon>Pooideae</taxon>
        <taxon>Triticodae</taxon>
        <taxon>Triticeae</taxon>
        <taxon>Hordeinae</taxon>
        <taxon>Hordeum</taxon>
    </lineage>
</organism>